<dbReference type="Proteomes" id="UP000316425">
    <property type="component" value="Unassembled WGS sequence"/>
</dbReference>
<evidence type="ECO:0000313" key="3">
    <source>
        <dbReference type="Proteomes" id="UP000316425"/>
    </source>
</evidence>
<accession>A0A556PSY2</accession>
<feature type="region of interest" description="Disordered" evidence="1">
    <location>
        <begin position="39"/>
        <end position="74"/>
    </location>
</feature>
<dbReference type="InterPro" id="IPR018691">
    <property type="entry name" value="DUF2188"/>
</dbReference>
<sequence length="74" mass="8176">MANNNPTVHTVPNGSEWKNVQNGKTIDLYDTKGLAVDAGREKARKDETEHVIHNRNGEISDSNSYGNDPFPPRG</sequence>
<dbReference type="EMBL" id="VMHE01000001">
    <property type="protein sequence ID" value="TSJ67496.1"/>
    <property type="molecule type" value="Genomic_DNA"/>
</dbReference>
<gene>
    <name evidence="2" type="ORF">FPQ13_00040</name>
</gene>
<comment type="caution">
    <text evidence="2">The sequence shown here is derived from an EMBL/GenBank/DDBJ whole genome shotgun (WGS) entry which is preliminary data.</text>
</comment>
<name>A0A556PSY2_9BACI</name>
<evidence type="ECO:0000313" key="2">
    <source>
        <dbReference type="EMBL" id="TSJ67496.1"/>
    </source>
</evidence>
<evidence type="ECO:0000256" key="1">
    <source>
        <dbReference type="SAM" id="MobiDB-lite"/>
    </source>
</evidence>
<reference evidence="2 3" key="1">
    <citation type="submission" date="2019-07" db="EMBL/GenBank/DDBJ databases">
        <title>Allobacillus sp. nov. SKP isolated from shrimp paste of Euphausiacea.</title>
        <authorList>
            <person name="Kanchanasin P."/>
            <person name="Tanasupawat S."/>
            <person name="Shi W."/>
            <person name="Wu L."/>
            <person name="Ma J."/>
        </authorList>
    </citation>
    <scope>NUCLEOTIDE SEQUENCE [LARGE SCALE GENOMIC DNA]</scope>
    <source>
        <strain evidence="2 3">SKP4-8</strain>
    </source>
</reference>
<organism evidence="2 3">
    <name type="scientific">Allobacillus salarius</name>
    <dbReference type="NCBI Taxonomy" id="1955272"/>
    <lineage>
        <taxon>Bacteria</taxon>
        <taxon>Bacillati</taxon>
        <taxon>Bacillota</taxon>
        <taxon>Bacilli</taxon>
        <taxon>Bacillales</taxon>
        <taxon>Bacillaceae</taxon>
        <taxon>Allobacillus</taxon>
    </lineage>
</organism>
<feature type="compositionally biased region" description="Basic and acidic residues" evidence="1">
    <location>
        <begin position="39"/>
        <end position="58"/>
    </location>
</feature>
<dbReference type="OrthoDB" id="8858565at2"/>
<protein>
    <submittedName>
        <fullName evidence="2">DUF2188 domain-containing protein</fullName>
    </submittedName>
</protein>
<proteinExistence type="predicted"/>
<dbReference type="AlphaFoldDB" id="A0A556PSY2"/>
<dbReference type="RefSeq" id="WP_144087255.1">
    <property type="nucleotide sequence ID" value="NZ_VMHE01000001.1"/>
</dbReference>
<dbReference type="Pfam" id="PF09954">
    <property type="entry name" value="DUF2188"/>
    <property type="match status" value="1"/>
</dbReference>
<keyword evidence="3" id="KW-1185">Reference proteome</keyword>